<evidence type="ECO:0000313" key="1">
    <source>
        <dbReference type="EMBL" id="EEU98203.1"/>
    </source>
</evidence>
<keyword evidence="2" id="KW-1185">Reference proteome</keyword>
<proteinExistence type="predicted"/>
<evidence type="ECO:0000313" key="2">
    <source>
        <dbReference type="Proteomes" id="UP000004619"/>
    </source>
</evidence>
<accession>C7H1J3</accession>
<dbReference type="HOGENOM" id="CLU_2117378_0_0_9"/>
<dbReference type="STRING" id="411483.FAEPRAA2165_00131"/>
<dbReference type="EMBL" id="ACOP02000003">
    <property type="protein sequence ID" value="EEU98203.1"/>
    <property type="molecule type" value="Genomic_DNA"/>
</dbReference>
<sequence length="114" mass="12536">MRRASPPSSGALGKEDKFLLYGQHADAAALPRPPLLGEVALRSKDGRVVQRRSLPVSPPLQGGFFYAHFAPKSAKLWNTPEILEKLWAEHRKIFTVLSLMAHAEPRGGVVSLIQ</sequence>
<name>C7H1J3_FAED2</name>
<reference evidence="1" key="1">
    <citation type="submission" date="2009-08" db="EMBL/GenBank/DDBJ databases">
        <authorList>
            <person name="Weinstock G."/>
            <person name="Sodergren E."/>
            <person name="Clifton S."/>
            <person name="Fulton L."/>
            <person name="Fulton B."/>
            <person name="Courtney L."/>
            <person name="Fronick C."/>
            <person name="Harrison M."/>
            <person name="Strong C."/>
            <person name="Farmer C."/>
            <person name="Delahaunty K."/>
            <person name="Markovic C."/>
            <person name="Hall O."/>
            <person name="Minx P."/>
            <person name="Tomlinson C."/>
            <person name="Mitreva M."/>
            <person name="Nelson J."/>
            <person name="Hou S."/>
            <person name="Wollam A."/>
            <person name="Pepin K.H."/>
            <person name="Johnson M."/>
            <person name="Bhonagiri V."/>
            <person name="Nash W.E."/>
            <person name="Warren W."/>
            <person name="Chinwalla A."/>
            <person name="Mardis E.R."/>
            <person name="Wilson R.K."/>
        </authorList>
    </citation>
    <scope>NUCLEOTIDE SEQUENCE [LARGE SCALE GENOMIC DNA]</scope>
    <source>
        <strain evidence="1">A2-165</strain>
    </source>
</reference>
<dbReference type="Proteomes" id="UP000004619">
    <property type="component" value="Unassembled WGS sequence"/>
</dbReference>
<gene>
    <name evidence="1" type="ORF">FAEPRAA2165_00131</name>
</gene>
<organism evidence="1 2">
    <name type="scientific">Faecalibacterium duncaniae (strain DSM 17677 / JCM 31915 / A2-165)</name>
    <name type="common">Faecalibacterium prausnitzii</name>
    <dbReference type="NCBI Taxonomy" id="411483"/>
    <lineage>
        <taxon>Bacteria</taxon>
        <taxon>Bacillati</taxon>
        <taxon>Bacillota</taxon>
        <taxon>Clostridia</taxon>
        <taxon>Eubacteriales</taxon>
        <taxon>Oscillospiraceae</taxon>
        <taxon>Faecalibacterium</taxon>
    </lineage>
</organism>
<dbReference type="AlphaFoldDB" id="C7H1J3"/>
<protein>
    <submittedName>
        <fullName evidence="1">Uncharacterized protein</fullName>
    </submittedName>
</protein>
<comment type="caution">
    <text evidence="1">The sequence shown here is derived from an EMBL/GenBank/DDBJ whole genome shotgun (WGS) entry which is preliminary data.</text>
</comment>